<comment type="catalytic activity">
    <reaction evidence="19 20">
        <text>a plastoquinone + NADH + (n+1) H(+)(in) = a plastoquinol + NAD(+) + n H(+)(out)</text>
        <dbReference type="Rhea" id="RHEA:42608"/>
        <dbReference type="Rhea" id="RHEA-COMP:9561"/>
        <dbReference type="Rhea" id="RHEA-COMP:9562"/>
        <dbReference type="ChEBI" id="CHEBI:15378"/>
        <dbReference type="ChEBI" id="CHEBI:17757"/>
        <dbReference type="ChEBI" id="CHEBI:57540"/>
        <dbReference type="ChEBI" id="CHEBI:57945"/>
        <dbReference type="ChEBI" id="CHEBI:62192"/>
    </reaction>
</comment>
<dbReference type="InterPro" id="IPR001457">
    <property type="entry name" value="NADH_UbQ/plastoQ_OxRdtase_su6"/>
</dbReference>
<evidence type="ECO:0000256" key="13">
    <source>
        <dbReference type="ARBA" id="ARBA00022967"/>
    </source>
</evidence>
<evidence type="ECO:0000256" key="3">
    <source>
        <dbReference type="ARBA" id="ARBA00005698"/>
    </source>
</evidence>
<comment type="subcellular location">
    <subcellularLocation>
        <location evidence="2">Plastid</location>
        <location evidence="2">Chloroplast thylakoid membrane</location>
        <topology evidence="2">Multi-pass membrane protein</topology>
    </subcellularLocation>
</comment>
<evidence type="ECO:0000256" key="8">
    <source>
        <dbReference type="ARBA" id="ARBA00022640"/>
    </source>
</evidence>
<protein>
    <recommendedName>
        <fullName evidence="5 20">NAD(P)H-quinone oxidoreductase subunit 6, chloroplastic</fullName>
        <ecNumber evidence="20">7.1.1.-</ecNumber>
    </recommendedName>
</protein>
<keyword evidence="14 20" id="KW-1133">Transmembrane helix</keyword>
<evidence type="ECO:0000256" key="7">
    <source>
        <dbReference type="ARBA" id="ARBA00022528"/>
    </source>
</evidence>
<feature type="transmembrane region" description="Helical" evidence="20">
    <location>
        <begin position="90"/>
        <end position="113"/>
    </location>
</feature>
<dbReference type="InterPro" id="IPR050290">
    <property type="entry name" value="NAD(P)H-Q_Oxidoreduct_6"/>
</dbReference>
<accession>A0A3G5CTB7</accession>
<keyword evidence="11 20" id="KW-0521">NADP</keyword>
<keyword evidence="16 20" id="KW-0793">Thylakoid</keyword>
<keyword evidence="12 20" id="KW-0618">Plastoquinone</keyword>
<comment type="function">
    <text evidence="1 20">NDH shuttles electrons from NAD(P)H:plastoquinone, via FMN and iron-sulfur (Fe-S) centers, to quinones in the photosynthetic chain and possibly in a chloroplast respiratory chain. The immediate electron acceptor for the enzyme in this species is believed to be plastoquinone. Couples the redox reaction to proton translocation, and thus conserves the redox energy in a proton gradient.</text>
</comment>
<evidence type="ECO:0000256" key="20">
    <source>
        <dbReference type="RuleBase" id="RU004431"/>
    </source>
</evidence>
<evidence type="ECO:0000256" key="11">
    <source>
        <dbReference type="ARBA" id="ARBA00022857"/>
    </source>
</evidence>
<evidence type="ECO:0000256" key="2">
    <source>
        <dbReference type="ARBA" id="ARBA00004454"/>
    </source>
</evidence>
<feature type="transmembrane region" description="Helical" evidence="20">
    <location>
        <begin position="57"/>
        <end position="78"/>
    </location>
</feature>
<name>A0A3G5CTB7_9MONI</name>
<evidence type="ECO:0000256" key="9">
    <source>
        <dbReference type="ARBA" id="ARBA00022692"/>
    </source>
</evidence>
<evidence type="ECO:0000256" key="15">
    <source>
        <dbReference type="ARBA" id="ARBA00023027"/>
    </source>
</evidence>
<dbReference type="Gene3D" id="1.20.120.1200">
    <property type="entry name" value="NADH-ubiquinone/plastoquinone oxidoreductase chain 6, subunit NuoJ"/>
    <property type="match status" value="1"/>
</dbReference>
<evidence type="ECO:0000256" key="12">
    <source>
        <dbReference type="ARBA" id="ARBA00022957"/>
    </source>
</evidence>
<gene>
    <name evidence="21" type="primary">ndhG</name>
</gene>
<dbReference type="EC" id="7.1.1.-" evidence="20"/>
<dbReference type="GeneID" id="38664695"/>
<evidence type="ECO:0000256" key="19">
    <source>
        <dbReference type="ARBA" id="ARBA00048026"/>
    </source>
</evidence>
<evidence type="ECO:0000313" key="21">
    <source>
        <dbReference type="EMBL" id="AYW16127.1"/>
    </source>
</evidence>
<organism evidence="21">
    <name type="scientific">Vaginularia trichoidea</name>
    <dbReference type="NCBI Taxonomy" id="474354"/>
    <lineage>
        <taxon>Eukaryota</taxon>
        <taxon>Viridiplantae</taxon>
        <taxon>Streptophyta</taxon>
        <taxon>Embryophyta</taxon>
        <taxon>Tracheophyta</taxon>
        <taxon>Polypodiopsida</taxon>
        <taxon>Polypodiidae</taxon>
        <taxon>Polypodiales</taxon>
        <taxon>Pteridineae</taxon>
        <taxon>Pteridaceae</taxon>
        <taxon>Vittarioideae</taxon>
        <taxon>Vaginularia</taxon>
    </lineage>
</organism>
<evidence type="ECO:0000256" key="4">
    <source>
        <dbReference type="ARBA" id="ARBA00011199"/>
    </source>
</evidence>
<evidence type="ECO:0000256" key="16">
    <source>
        <dbReference type="ARBA" id="ARBA00023078"/>
    </source>
</evidence>
<feature type="transmembrane region" description="Helical" evidence="20">
    <location>
        <begin position="6"/>
        <end position="27"/>
    </location>
</feature>
<comment type="subunit">
    <text evidence="4 20">NDH is composed of at least 16 different subunits, 5 of which are encoded in the nucleus.</text>
</comment>
<sequence>MTILIHRFVLTLIELGILVGSLGAVFLGNTASCAFSAGLVFTCISLFYFLLGVDFLATAQLLVYVGAINVLIVFAVMITDQSTSSNPVTYGVGSFVAFGACAILSSLLIDMIYNTNWFIPNLSNNLETAIKKISNSGVQQLGYRLLSEFVIPFELLSMLLLISLVGAINLARDDVSFSQDEEIPFSSLRDTSYFF</sequence>
<dbReference type="RefSeq" id="YP_009547610.1">
    <property type="nucleotide sequence ID" value="NC_040175.1"/>
</dbReference>
<dbReference type="GO" id="GO:0009535">
    <property type="term" value="C:chloroplast thylakoid membrane"/>
    <property type="evidence" value="ECO:0007669"/>
    <property type="project" value="UniProtKB-SubCell"/>
</dbReference>
<keyword evidence="8 20" id="KW-0934">Plastid</keyword>
<proteinExistence type="inferred from homology"/>
<dbReference type="AlphaFoldDB" id="A0A3G5CTB7"/>
<dbReference type="InterPro" id="IPR042106">
    <property type="entry name" value="Nuo/plastoQ_OxRdtase_6_NuoJ"/>
</dbReference>
<keyword evidence="13" id="KW-1278">Translocase</keyword>
<dbReference type="EMBL" id="MH173085">
    <property type="protein sequence ID" value="AYW16127.1"/>
    <property type="molecule type" value="Genomic_DNA"/>
</dbReference>
<feature type="transmembrane region" description="Helical" evidence="20">
    <location>
        <begin position="34"/>
        <end position="51"/>
    </location>
</feature>
<evidence type="ECO:0000256" key="5">
    <source>
        <dbReference type="ARBA" id="ARBA00018131"/>
    </source>
</evidence>
<feature type="transmembrane region" description="Helical" evidence="20">
    <location>
        <begin position="149"/>
        <end position="171"/>
    </location>
</feature>
<keyword evidence="10 20" id="KW-0874">Quinone</keyword>
<dbReference type="PANTHER" id="PTHR48479">
    <property type="entry name" value="NAD(P)H-QUINONE OXIDOREDUCTASE SUBUNIT 6, CHLOROPLASTIC"/>
    <property type="match status" value="1"/>
</dbReference>
<comment type="similarity">
    <text evidence="3 20">Belongs to the complex I subunit 6 family.</text>
</comment>
<dbReference type="GO" id="GO:0048038">
    <property type="term" value="F:quinone binding"/>
    <property type="evidence" value="ECO:0007669"/>
    <property type="project" value="UniProtKB-KW"/>
</dbReference>
<keyword evidence="15 20" id="KW-0520">NAD</keyword>
<geneLocation type="chloroplast" evidence="21"/>
<evidence type="ECO:0000256" key="1">
    <source>
        <dbReference type="ARBA" id="ARBA00004059"/>
    </source>
</evidence>
<comment type="catalytic activity">
    <reaction evidence="18 20">
        <text>a plastoquinone + NADPH + (n+1) H(+)(in) = a plastoquinol + NADP(+) + n H(+)(out)</text>
        <dbReference type="Rhea" id="RHEA:42612"/>
        <dbReference type="Rhea" id="RHEA-COMP:9561"/>
        <dbReference type="Rhea" id="RHEA-COMP:9562"/>
        <dbReference type="ChEBI" id="CHEBI:15378"/>
        <dbReference type="ChEBI" id="CHEBI:17757"/>
        <dbReference type="ChEBI" id="CHEBI:57783"/>
        <dbReference type="ChEBI" id="CHEBI:58349"/>
        <dbReference type="ChEBI" id="CHEBI:62192"/>
    </reaction>
</comment>
<evidence type="ECO:0000256" key="6">
    <source>
        <dbReference type="ARBA" id="ARBA00022448"/>
    </source>
</evidence>
<keyword evidence="7 20" id="KW-0150">Chloroplast</keyword>
<keyword evidence="6" id="KW-0813">Transport</keyword>
<evidence type="ECO:0000256" key="14">
    <source>
        <dbReference type="ARBA" id="ARBA00022989"/>
    </source>
</evidence>
<reference evidence="21" key="1">
    <citation type="journal article" date="2018" name="Genome Biol. Evol.">
        <title>Mobile Elements Shape Plastome Evolution in Ferns.</title>
        <authorList>
            <person name="Robison T.A."/>
            <person name="Grusz A.L."/>
            <person name="Wolf P.G."/>
            <person name="Mower J.P."/>
            <person name="Fauskee B.D."/>
            <person name="Sosa K."/>
            <person name="Schuettpelz E.L."/>
        </authorList>
    </citation>
    <scope>NUCLEOTIDE SEQUENCE</scope>
</reference>
<evidence type="ECO:0000256" key="10">
    <source>
        <dbReference type="ARBA" id="ARBA00022719"/>
    </source>
</evidence>
<dbReference type="GO" id="GO:0008137">
    <property type="term" value="F:NADH dehydrogenase (ubiquinone) activity"/>
    <property type="evidence" value="ECO:0007669"/>
    <property type="project" value="UniProtKB-UniRule"/>
</dbReference>
<evidence type="ECO:0000256" key="18">
    <source>
        <dbReference type="ARBA" id="ARBA00047726"/>
    </source>
</evidence>
<keyword evidence="17 20" id="KW-0472">Membrane</keyword>
<keyword evidence="9 20" id="KW-0812">Transmembrane</keyword>
<evidence type="ECO:0000256" key="17">
    <source>
        <dbReference type="ARBA" id="ARBA00023136"/>
    </source>
</evidence>
<dbReference type="PANTHER" id="PTHR48479:SF1">
    <property type="entry name" value="NAD(P)H-QUINONE OXIDOREDUCTASE SUBUNIT 6, CHLOROPLASTIC"/>
    <property type="match status" value="1"/>
</dbReference>
<dbReference type="Pfam" id="PF00499">
    <property type="entry name" value="Oxidored_q3"/>
    <property type="match status" value="1"/>
</dbReference>